<accession>A0A6J2V7P1</accession>
<dbReference type="InterPro" id="IPR022070">
    <property type="entry name" value="Caprin-1_C"/>
</dbReference>
<dbReference type="GO" id="GO:0090263">
    <property type="term" value="P:positive regulation of canonical Wnt signaling pathway"/>
    <property type="evidence" value="ECO:0007669"/>
    <property type="project" value="TreeGrafter"/>
</dbReference>
<keyword evidence="6" id="KW-0652">Protein synthesis inhibitor</keyword>
<dbReference type="InterPro" id="IPR001073">
    <property type="entry name" value="C1q_dom"/>
</dbReference>
<dbReference type="Pfam" id="PF12287">
    <property type="entry name" value="Caprin-1_C"/>
    <property type="match status" value="1"/>
</dbReference>
<feature type="region of interest" description="Disordered" evidence="8">
    <location>
        <begin position="433"/>
        <end position="472"/>
    </location>
</feature>
<feature type="region of interest" description="Disordered" evidence="8">
    <location>
        <begin position="685"/>
        <end position="739"/>
    </location>
</feature>
<feature type="coiled-coil region" evidence="7">
    <location>
        <begin position="65"/>
        <end position="148"/>
    </location>
</feature>
<dbReference type="PANTHER" id="PTHR22922">
    <property type="entry name" value="GPI-ANCHORED PROTEIN P137"/>
    <property type="match status" value="1"/>
</dbReference>
<dbReference type="CTD" id="65981"/>
<dbReference type="GO" id="GO:0030154">
    <property type="term" value="P:cell differentiation"/>
    <property type="evidence" value="ECO:0007669"/>
    <property type="project" value="UniProtKB-KW"/>
</dbReference>
<protein>
    <submittedName>
        <fullName evidence="11">Caprin-2</fullName>
    </submittedName>
</protein>
<feature type="compositionally biased region" description="Polar residues" evidence="8">
    <location>
        <begin position="697"/>
        <end position="715"/>
    </location>
</feature>
<dbReference type="Proteomes" id="UP000504632">
    <property type="component" value="Chromosome 1"/>
</dbReference>
<dbReference type="GeneID" id="115810504"/>
<evidence type="ECO:0000313" key="11">
    <source>
        <dbReference type="RefSeq" id="XP_030628334.1"/>
    </source>
</evidence>
<feature type="compositionally biased region" description="Polar residues" evidence="8">
    <location>
        <begin position="624"/>
        <end position="635"/>
    </location>
</feature>
<dbReference type="GO" id="GO:0003723">
    <property type="term" value="F:RNA binding"/>
    <property type="evidence" value="ECO:0007669"/>
    <property type="project" value="UniProtKB-KW"/>
</dbReference>
<keyword evidence="3" id="KW-0963">Cytoplasm</keyword>
<evidence type="ECO:0000256" key="7">
    <source>
        <dbReference type="SAM" id="Coils"/>
    </source>
</evidence>
<keyword evidence="7" id="KW-0175">Coiled coil</keyword>
<dbReference type="PANTHER" id="PTHR22922:SF5">
    <property type="entry name" value="CAPRIN-2"/>
    <property type="match status" value="1"/>
</dbReference>
<feature type="compositionally biased region" description="Polar residues" evidence="8">
    <location>
        <begin position="1"/>
        <end position="10"/>
    </location>
</feature>
<name>A0A6J2V7P1_CHACN</name>
<gene>
    <name evidence="11" type="primary">caprin2</name>
</gene>
<keyword evidence="4" id="KW-0221">Differentiation</keyword>
<dbReference type="AlphaFoldDB" id="A0A6J2V7P1"/>
<dbReference type="InterPro" id="IPR041637">
    <property type="entry name" value="Caprin-1_dimer"/>
</dbReference>
<dbReference type="SMART" id="SM00110">
    <property type="entry name" value="C1Q"/>
    <property type="match status" value="1"/>
</dbReference>
<evidence type="ECO:0000256" key="5">
    <source>
        <dbReference type="ARBA" id="ARBA00022884"/>
    </source>
</evidence>
<sequence length="894" mass="98958">MVQLSSSQALDESPPPETCTEGEVGQGSPKLDSPRALASLQLSLNPSFRTYPGYETYIEDGLICLKHKIRNIEKKKLKLEEYKRRLQNGDSLNQDQLDAVGRYEEVIHNLSFAKELHKTLSVLTQDLLKAQRKAVRREEAMKVELEQRRLSMVLQVQYILRCLQQEHVRKELISLHSHSHFLSAQELKRLLDLSALLGCQRDESMSLEEQMEQASYVYLELLEGKDKPVVGSTYKHMKEQLLRLMDCGFFDHVLVPACESLKEAETKKSPSKGGSLSAMMKLKSNEVPSREFLNRRYLPDTDATSGHGQDADDSPPSWKAEFLALKDQEPPDSWDMEFTEKPVSPEPGLQKPWRGAAGFILKIPVTVKKSNADQKQKRQKRTKDGQMDGPVEMLGSLSSLPEDPALRKQQLEDLMDQIRGSFNFMQDSLLDSEASQSNVCPGMGHPAPSTPISSRLLPGEQKTSLTNGEQSMDGCELNLSAEELQQCESEDFSSPPLYNRKSSLPLSLEEDTTRVGRQSPCNGAVPPSSVPAQVFSTPPSGRSISMASTAPFHNVHSVMNPPVSSDSDSDPKADMSNYTASSCLTYSTASTLSYSTASTQTPPDEDSLQPEVLYQAECQVSNDGQLYSTSGQSRLGQPYYSRGTVRGGYEGFRTGLRSPGGSYIPQSHSMRETASVLYATRETGYQQGYKRGGSTGSGQRNNSSAGWSDSSQVSSPDREGTYMVDSGHGTDSTLSISPMELPVTPQGPHTLMPVHVYPLSQQMRVAFSAARTANFAPGTLNQPITFDLLHSNLGDMFDMLTGRFSCPVAGTYVFFFHILKLAINVPLYVNLMRNEEVMVSAYANDGAPDHETASNHAVLQLYQGDQVWLRLHRGAIYSSSWKYSTFSGFLLYQG</sequence>
<dbReference type="RefSeq" id="XP_030628334.1">
    <property type="nucleotide sequence ID" value="XM_030772474.1"/>
</dbReference>
<keyword evidence="10" id="KW-1185">Reference proteome</keyword>
<dbReference type="PROSITE" id="PS50871">
    <property type="entry name" value="C1Q"/>
    <property type="match status" value="1"/>
</dbReference>
<dbReference type="SUPFAM" id="SSF49842">
    <property type="entry name" value="TNF-like"/>
    <property type="match status" value="1"/>
</dbReference>
<dbReference type="InParanoid" id="A0A6J2V7P1"/>
<feature type="domain" description="C1q" evidence="9">
    <location>
        <begin position="760"/>
        <end position="894"/>
    </location>
</feature>
<dbReference type="OrthoDB" id="10062814at2759"/>
<dbReference type="PRINTS" id="PR00007">
    <property type="entry name" value="COMPLEMNTC1Q"/>
</dbReference>
<evidence type="ECO:0000256" key="1">
    <source>
        <dbReference type="ARBA" id="ARBA00004496"/>
    </source>
</evidence>
<keyword evidence="5" id="KW-0694">RNA-binding</keyword>
<dbReference type="InterPro" id="IPR008983">
    <property type="entry name" value="Tumour_necrosis_fac-like_dom"/>
</dbReference>
<reference evidence="11" key="1">
    <citation type="submission" date="2025-08" db="UniProtKB">
        <authorList>
            <consortium name="RefSeq"/>
        </authorList>
    </citation>
    <scope>IDENTIFICATION</scope>
</reference>
<feature type="region of interest" description="Disordered" evidence="8">
    <location>
        <begin position="624"/>
        <end position="646"/>
    </location>
</feature>
<evidence type="ECO:0000256" key="6">
    <source>
        <dbReference type="ARBA" id="ARBA00023193"/>
    </source>
</evidence>
<evidence type="ECO:0000256" key="8">
    <source>
        <dbReference type="SAM" id="MobiDB-lite"/>
    </source>
</evidence>
<dbReference type="GO" id="GO:0005102">
    <property type="term" value="F:signaling receptor binding"/>
    <property type="evidence" value="ECO:0007669"/>
    <property type="project" value="TreeGrafter"/>
</dbReference>
<evidence type="ECO:0000313" key="10">
    <source>
        <dbReference type="Proteomes" id="UP000504632"/>
    </source>
</evidence>
<feature type="region of interest" description="Disordered" evidence="8">
    <location>
        <begin position="369"/>
        <end position="390"/>
    </location>
</feature>
<dbReference type="GO" id="GO:0017148">
    <property type="term" value="P:negative regulation of translation"/>
    <property type="evidence" value="ECO:0007669"/>
    <property type="project" value="UniProtKB-KW"/>
</dbReference>
<feature type="region of interest" description="Disordered" evidence="8">
    <location>
        <begin position="514"/>
        <end position="533"/>
    </location>
</feature>
<dbReference type="InterPro" id="IPR028816">
    <property type="entry name" value="Caprin"/>
</dbReference>
<feature type="compositionally biased region" description="Basic and acidic residues" evidence="8">
    <location>
        <begin position="370"/>
        <end position="386"/>
    </location>
</feature>
<dbReference type="Pfam" id="PF18293">
    <property type="entry name" value="Caprin-1_dimer"/>
    <property type="match status" value="1"/>
</dbReference>
<dbReference type="Gene3D" id="2.60.120.40">
    <property type="match status" value="1"/>
</dbReference>
<feature type="region of interest" description="Disordered" evidence="8">
    <location>
        <begin position="1"/>
        <end position="32"/>
    </location>
</feature>
<organism evidence="10 11">
    <name type="scientific">Chanos chanos</name>
    <name type="common">Milkfish</name>
    <name type="synonym">Mugil chanos</name>
    <dbReference type="NCBI Taxonomy" id="29144"/>
    <lineage>
        <taxon>Eukaryota</taxon>
        <taxon>Metazoa</taxon>
        <taxon>Chordata</taxon>
        <taxon>Craniata</taxon>
        <taxon>Vertebrata</taxon>
        <taxon>Euteleostomi</taxon>
        <taxon>Actinopterygii</taxon>
        <taxon>Neopterygii</taxon>
        <taxon>Teleostei</taxon>
        <taxon>Ostariophysi</taxon>
        <taxon>Gonorynchiformes</taxon>
        <taxon>Chanidae</taxon>
        <taxon>Chanos</taxon>
    </lineage>
</organism>
<feature type="compositionally biased region" description="Polar residues" evidence="8">
    <location>
        <begin position="461"/>
        <end position="470"/>
    </location>
</feature>
<evidence type="ECO:0000256" key="2">
    <source>
        <dbReference type="ARBA" id="ARBA00007950"/>
    </source>
</evidence>
<comment type="subcellular location">
    <subcellularLocation>
        <location evidence="1">Cytoplasm</location>
    </subcellularLocation>
</comment>
<evidence type="ECO:0000256" key="4">
    <source>
        <dbReference type="ARBA" id="ARBA00022782"/>
    </source>
</evidence>
<dbReference type="FunCoup" id="A0A6J2V7P1">
    <property type="interactions" value="876"/>
</dbReference>
<dbReference type="Pfam" id="PF00386">
    <property type="entry name" value="C1q"/>
    <property type="match status" value="1"/>
</dbReference>
<evidence type="ECO:0000256" key="3">
    <source>
        <dbReference type="ARBA" id="ARBA00022490"/>
    </source>
</evidence>
<comment type="similarity">
    <text evidence="2">Belongs to the caprin family.</text>
</comment>
<evidence type="ECO:0000259" key="9">
    <source>
        <dbReference type="PROSITE" id="PS50871"/>
    </source>
</evidence>
<proteinExistence type="inferred from homology"/>
<dbReference type="GO" id="GO:0005737">
    <property type="term" value="C:cytoplasm"/>
    <property type="evidence" value="ECO:0007669"/>
    <property type="project" value="UniProtKB-SubCell"/>
</dbReference>